<dbReference type="AlphaFoldDB" id="A0A913ZUD4"/>
<dbReference type="Proteomes" id="UP000887568">
    <property type="component" value="Unplaced"/>
</dbReference>
<feature type="transmembrane region" description="Helical" evidence="2">
    <location>
        <begin position="12"/>
        <end position="35"/>
    </location>
</feature>
<keyword evidence="2" id="KW-0812">Transmembrane</keyword>
<keyword evidence="4" id="KW-1185">Reference proteome</keyword>
<sequence>MDWSTIPWNWVIPLIVLLVLLLFSIGLACFCKFGCKRAPRHENPKVMLHNIDSVEVISNPTCVTVFVPAGETVAGGVIEDDEIDLGLATTATKRPPPSSVRAKNSKSNRVADKGGAPSGNPDAFTNPEADISLVPMDLRSSTCREYQNPVEMDHDVSETSESAPMIPSMK</sequence>
<keyword evidence="2" id="KW-1133">Transmembrane helix</keyword>
<reference evidence="3" key="1">
    <citation type="submission" date="2022-11" db="UniProtKB">
        <authorList>
            <consortium name="EnsemblMetazoa"/>
        </authorList>
    </citation>
    <scope>IDENTIFICATION</scope>
</reference>
<evidence type="ECO:0000313" key="3">
    <source>
        <dbReference type="EnsemblMetazoa" id="XP_038055069.1"/>
    </source>
</evidence>
<proteinExistence type="predicted"/>
<evidence type="ECO:0000313" key="4">
    <source>
        <dbReference type="Proteomes" id="UP000887568"/>
    </source>
</evidence>
<dbReference type="RefSeq" id="XP_038055069.1">
    <property type="nucleotide sequence ID" value="XM_038199141.1"/>
</dbReference>
<name>A0A913ZUD4_PATMI</name>
<organism evidence="3 4">
    <name type="scientific">Patiria miniata</name>
    <name type="common">Bat star</name>
    <name type="synonym">Asterina miniata</name>
    <dbReference type="NCBI Taxonomy" id="46514"/>
    <lineage>
        <taxon>Eukaryota</taxon>
        <taxon>Metazoa</taxon>
        <taxon>Echinodermata</taxon>
        <taxon>Eleutherozoa</taxon>
        <taxon>Asterozoa</taxon>
        <taxon>Asteroidea</taxon>
        <taxon>Valvatacea</taxon>
        <taxon>Valvatida</taxon>
        <taxon>Asterinidae</taxon>
        <taxon>Patiria</taxon>
    </lineage>
</organism>
<dbReference type="EnsemblMetazoa" id="XM_038199141.1">
    <property type="protein sequence ID" value="XP_038055069.1"/>
    <property type="gene ID" value="LOC119727287"/>
</dbReference>
<evidence type="ECO:0000256" key="1">
    <source>
        <dbReference type="SAM" id="MobiDB-lite"/>
    </source>
</evidence>
<dbReference type="GeneID" id="119727287"/>
<keyword evidence="2" id="KW-0472">Membrane</keyword>
<feature type="region of interest" description="Disordered" evidence="1">
    <location>
        <begin position="88"/>
        <end position="170"/>
    </location>
</feature>
<protein>
    <submittedName>
        <fullName evidence="3">Uncharacterized protein</fullName>
    </submittedName>
</protein>
<accession>A0A913ZUD4</accession>
<evidence type="ECO:0000256" key="2">
    <source>
        <dbReference type="SAM" id="Phobius"/>
    </source>
</evidence>